<reference evidence="2 3" key="1">
    <citation type="submission" date="2019-03" db="EMBL/GenBank/DDBJ databases">
        <authorList>
            <person name="Nijsse B."/>
        </authorList>
    </citation>
    <scope>NUCLEOTIDE SEQUENCE [LARGE SCALE GENOMIC DNA]</scope>
    <source>
        <strain evidence="2">Desulfoluna butyratoxydans MSL71</strain>
    </source>
</reference>
<feature type="transmembrane region" description="Helical" evidence="1">
    <location>
        <begin position="222"/>
        <end position="241"/>
    </location>
</feature>
<evidence type="ECO:0000313" key="3">
    <source>
        <dbReference type="Proteomes" id="UP000507962"/>
    </source>
</evidence>
<sequence length="316" mass="33548">MMSRATVAQAAREGVAKGWFGFLWMMKILIPISFFTLVLDYTGIITKLDFILSPVMGVLSLPPVAALPLIIGLLTGIYGAVAAMLVLPMAPEHMTLVAIFLLVSHNLIQESAIQGQAGLNPVKATLLRLTTSVITVAICALVLNPPDVAPAGAGLAAASKGAFAPLAKAWALATAGLAAKILAIIMTIMVALQVMKAGGAIPVILRPLGPFMSVMGVDRKMGILWLTATLFGLSYGAAVIVEETKENTFTDHELTQLHLSIGINHAMIEDPALFLPLGIGVFWLWVPRLIAAITAVQLLNLWHRIRSSHARETKAA</sequence>
<keyword evidence="1" id="KW-0812">Transmembrane</keyword>
<name>A0A4U8YS87_9BACT</name>
<feature type="transmembrane region" description="Helical" evidence="1">
    <location>
        <begin position="282"/>
        <end position="302"/>
    </location>
</feature>
<dbReference type="AlphaFoldDB" id="A0A4U8YS87"/>
<evidence type="ECO:0000313" key="2">
    <source>
        <dbReference type="EMBL" id="VFQ44143.1"/>
    </source>
</evidence>
<dbReference type="Proteomes" id="UP000507962">
    <property type="component" value="Unassembled WGS sequence"/>
</dbReference>
<proteinExistence type="predicted"/>
<feature type="transmembrane region" description="Helical" evidence="1">
    <location>
        <begin position="169"/>
        <end position="192"/>
    </location>
</feature>
<dbReference type="RefSeq" id="WP_180138911.1">
    <property type="nucleotide sequence ID" value="NZ_CAADHO010000002.1"/>
</dbReference>
<feature type="transmembrane region" description="Helical" evidence="1">
    <location>
        <begin position="20"/>
        <end position="39"/>
    </location>
</feature>
<keyword evidence="1" id="KW-0472">Membrane</keyword>
<keyword evidence="3" id="KW-1185">Reference proteome</keyword>
<evidence type="ECO:0008006" key="4">
    <source>
        <dbReference type="Google" id="ProtNLM"/>
    </source>
</evidence>
<dbReference type="EMBL" id="CAADHO010000002">
    <property type="protein sequence ID" value="VFQ44143.1"/>
    <property type="molecule type" value="Genomic_DNA"/>
</dbReference>
<keyword evidence="1" id="KW-1133">Transmembrane helix</keyword>
<gene>
    <name evidence="2" type="ORF">MSL71_17870</name>
</gene>
<organism evidence="2 3">
    <name type="scientific">Desulfoluna butyratoxydans</name>
    <dbReference type="NCBI Taxonomy" id="231438"/>
    <lineage>
        <taxon>Bacteria</taxon>
        <taxon>Pseudomonadati</taxon>
        <taxon>Thermodesulfobacteriota</taxon>
        <taxon>Desulfobacteria</taxon>
        <taxon>Desulfobacterales</taxon>
        <taxon>Desulfolunaceae</taxon>
        <taxon>Desulfoluna</taxon>
    </lineage>
</organism>
<protein>
    <recommendedName>
        <fullName evidence="4">Iron transporter</fullName>
    </recommendedName>
</protein>
<accession>A0A4U8YS87</accession>
<evidence type="ECO:0000256" key="1">
    <source>
        <dbReference type="SAM" id="Phobius"/>
    </source>
</evidence>